<dbReference type="EC" id="2.3.1.39" evidence="1"/>
<evidence type="ECO:0000313" key="6">
    <source>
        <dbReference type="EMBL" id="TDD05329.1"/>
    </source>
</evidence>
<dbReference type="SUPFAM" id="SSF52151">
    <property type="entry name" value="FabD/lysophospholipase-like"/>
    <property type="match status" value="1"/>
</dbReference>
<keyword evidence="2 6" id="KW-0808">Transferase</keyword>
<dbReference type="PANTHER" id="PTHR42681:SF1">
    <property type="entry name" value="MALONYL-COA-ACYL CARRIER PROTEIN TRANSACYLASE, MITOCHONDRIAL"/>
    <property type="match status" value="1"/>
</dbReference>
<evidence type="ECO:0000256" key="2">
    <source>
        <dbReference type="ARBA" id="ARBA00022679"/>
    </source>
</evidence>
<dbReference type="Gene3D" id="3.30.70.250">
    <property type="entry name" value="Malonyl-CoA ACP transacylase, ACP-binding"/>
    <property type="match status" value="1"/>
</dbReference>
<dbReference type="SMART" id="SM00827">
    <property type="entry name" value="PKS_AT"/>
    <property type="match status" value="1"/>
</dbReference>
<keyword evidence="3" id="KW-0012">Acyltransferase</keyword>
<dbReference type="Pfam" id="PF21124">
    <property type="entry name" value="VinK_C"/>
    <property type="match status" value="1"/>
</dbReference>
<organism evidence="6 7">
    <name type="scientific">Saccharopolyspora terrae</name>
    <dbReference type="NCBI Taxonomy" id="2530384"/>
    <lineage>
        <taxon>Bacteria</taxon>
        <taxon>Bacillati</taxon>
        <taxon>Actinomycetota</taxon>
        <taxon>Actinomycetes</taxon>
        <taxon>Pseudonocardiales</taxon>
        <taxon>Pseudonocardiaceae</taxon>
        <taxon>Saccharopolyspora</taxon>
    </lineage>
</organism>
<reference evidence="6 7" key="1">
    <citation type="submission" date="2019-03" db="EMBL/GenBank/DDBJ databases">
        <title>Draft genome sequences of novel Actinobacteria.</title>
        <authorList>
            <person name="Sahin N."/>
            <person name="Ay H."/>
            <person name="Saygin H."/>
        </authorList>
    </citation>
    <scope>NUCLEOTIDE SEQUENCE [LARGE SCALE GENOMIC DNA]</scope>
    <source>
        <strain evidence="6 7">16K309</strain>
    </source>
</reference>
<evidence type="ECO:0000256" key="3">
    <source>
        <dbReference type="ARBA" id="ARBA00023315"/>
    </source>
</evidence>
<keyword evidence="7" id="KW-1185">Reference proteome</keyword>
<dbReference type="InterPro" id="IPR050858">
    <property type="entry name" value="Mal-CoA-ACP_Trans/PKS_FabD"/>
</dbReference>
<dbReference type="InterPro" id="IPR016035">
    <property type="entry name" value="Acyl_Trfase/lysoPLipase"/>
</dbReference>
<dbReference type="OrthoDB" id="5123945at2"/>
<evidence type="ECO:0000259" key="5">
    <source>
        <dbReference type="SMART" id="SM00827"/>
    </source>
</evidence>
<dbReference type="InterPro" id="IPR049416">
    <property type="entry name" value="VinK-like_small"/>
</dbReference>
<dbReference type="EMBL" id="SMKS01000024">
    <property type="protein sequence ID" value="TDD05329.1"/>
    <property type="molecule type" value="Genomic_DNA"/>
</dbReference>
<dbReference type="InterPro" id="IPR001227">
    <property type="entry name" value="Ac_transferase_dom_sf"/>
</dbReference>
<protein>
    <recommendedName>
        <fullName evidence="1">[acyl-carrier-protein] S-malonyltransferase</fullName>
        <ecNumber evidence="1">2.3.1.39</ecNumber>
    </recommendedName>
</protein>
<dbReference type="InterPro" id="IPR014043">
    <property type="entry name" value="Acyl_transferase_dom"/>
</dbReference>
<evidence type="ECO:0000256" key="1">
    <source>
        <dbReference type="ARBA" id="ARBA00013258"/>
    </source>
</evidence>
<dbReference type="Gene3D" id="3.40.366.10">
    <property type="entry name" value="Malonyl-Coenzyme A Acyl Carrier Protein, domain 2"/>
    <property type="match status" value="1"/>
</dbReference>
<dbReference type="GO" id="GO:0005829">
    <property type="term" value="C:cytosol"/>
    <property type="evidence" value="ECO:0007669"/>
    <property type="project" value="TreeGrafter"/>
</dbReference>
<accession>A0A4R4VI25</accession>
<comment type="caution">
    <text evidence="6">The sequence shown here is derived from an EMBL/GenBank/DDBJ whole genome shotgun (WGS) entry which is preliminary data.</text>
</comment>
<dbReference type="PANTHER" id="PTHR42681">
    <property type="entry name" value="MALONYL-COA-ACYL CARRIER PROTEIN TRANSACYLASE, MITOCHONDRIAL"/>
    <property type="match status" value="1"/>
</dbReference>
<dbReference type="GO" id="GO:0004314">
    <property type="term" value="F:[acyl-carrier-protein] S-malonyltransferase activity"/>
    <property type="evidence" value="ECO:0007669"/>
    <property type="project" value="UniProtKB-EC"/>
</dbReference>
<comment type="catalytic activity">
    <reaction evidence="4">
        <text>holo-[ACP] + malonyl-CoA = malonyl-[ACP] + CoA</text>
        <dbReference type="Rhea" id="RHEA:41792"/>
        <dbReference type="Rhea" id="RHEA-COMP:9623"/>
        <dbReference type="Rhea" id="RHEA-COMP:9685"/>
        <dbReference type="ChEBI" id="CHEBI:57287"/>
        <dbReference type="ChEBI" id="CHEBI:57384"/>
        <dbReference type="ChEBI" id="CHEBI:64479"/>
        <dbReference type="ChEBI" id="CHEBI:78449"/>
        <dbReference type="EC" id="2.3.1.39"/>
    </reaction>
</comment>
<evidence type="ECO:0000256" key="4">
    <source>
        <dbReference type="ARBA" id="ARBA00048462"/>
    </source>
</evidence>
<gene>
    <name evidence="6" type="ORF">E1181_15535</name>
</gene>
<proteinExistence type="predicted"/>
<name>A0A4R4VI25_9PSEU</name>
<evidence type="ECO:0000313" key="7">
    <source>
        <dbReference type="Proteomes" id="UP000295674"/>
    </source>
</evidence>
<feature type="domain" description="Malonyl-CoA:ACP transacylase (MAT)" evidence="5">
    <location>
        <begin position="37"/>
        <end position="312"/>
    </location>
</feature>
<dbReference type="AlphaFoldDB" id="A0A4R4VI25"/>
<sequence>MPVRRDALYFPGLVPTKFSSVEDFLRTNDYARRRIEVADEVLGYSLLDSYAEAEVYDWEVYESGFMALTLALADWALDHVEINPVLCGGQSFGAINAAVFSGSLSYVDGLELVRSSAKVEIEYFEAQPEPLGCLFFYRLNSRQVDELVDAFRSDGHDVEVSIYLDDAVHAVSGTLADLELLEKRVREAGGYPFYTMNRSEHCASVRPLRDRLETEVYDRVTWRSPKWPMLSDVTGELLSDPEEIKQDLLDGWVTPVHWSTVVEGMRTARTEHAHIIGPRNMFARITNNALPTDVITPKKVADHEAAATANRVPR</sequence>
<dbReference type="Proteomes" id="UP000295674">
    <property type="component" value="Unassembled WGS sequence"/>
</dbReference>
<dbReference type="GO" id="GO:0006633">
    <property type="term" value="P:fatty acid biosynthetic process"/>
    <property type="evidence" value="ECO:0007669"/>
    <property type="project" value="TreeGrafter"/>
</dbReference>